<organism evidence="2">
    <name type="scientific">Trieres chinensis</name>
    <name type="common">Marine centric diatom</name>
    <name type="synonym">Odontella sinensis</name>
    <dbReference type="NCBI Taxonomy" id="1514140"/>
    <lineage>
        <taxon>Eukaryota</taxon>
        <taxon>Sar</taxon>
        <taxon>Stramenopiles</taxon>
        <taxon>Ochrophyta</taxon>
        <taxon>Bacillariophyta</taxon>
        <taxon>Mediophyceae</taxon>
        <taxon>Biddulphiophycidae</taxon>
        <taxon>Eupodiscales</taxon>
        <taxon>Parodontellaceae</taxon>
        <taxon>Trieres</taxon>
    </lineage>
</organism>
<keyword evidence="1" id="KW-0732">Signal</keyword>
<reference evidence="2" key="1">
    <citation type="submission" date="2021-01" db="EMBL/GenBank/DDBJ databases">
        <authorList>
            <person name="Corre E."/>
            <person name="Pelletier E."/>
            <person name="Niang G."/>
            <person name="Scheremetjew M."/>
            <person name="Finn R."/>
            <person name="Kale V."/>
            <person name="Holt S."/>
            <person name="Cochrane G."/>
            <person name="Meng A."/>
            <person name="Brown T."/>
            <person name="Cohen L."/>
        </authorList>
    </citation>
    <scope>NUCLEOTIDE SEQUENCE</scope>
    <source>
        <strain evidence="2">Grunow 1884</strain>
    </source>
</reference>
<dbReference type="PANTHER" id="PTHR31094">
    <property type="entry name" value="RIKEN CDNA 2310061I04 GENE"/>
    <property type="match status" value="1"/>
</dbReference>
<feature type="chain" id="PRO_5030801591" description="SnoaL-like domain-containing protein" evidence="1">
    <location>
        <begin position="22"/>
        <end position="234"/>
    </location>
</feature>
<feature type="signal peptide" evidence="1">
    <location>
        <begin position="1"/>
        <end position="21"/>
    </location>
</feature>
<proteinExistence type="predicted"/>
<dbReference type="PANTHER" id="PTHR31094:SF2">
    <property type="entry name" value="RIKEN CDNA 2310061I04 GENE"/>
    <property type="match status" value="1"/>
</dbReference>
<name>A0A7S1YVD5_TRICV</name>
<evidence type="ECO:0008006" key="3">
    <source>
        <dbReference type="Google" id="ProtNLM"/>
    </source>
</evidence>
<dbReference type="EMBL" id="HBGO01001937">
    <property type="protein sequence ID" value="CAD9320741.1"/>
    <property type="molecule type" value="Transcribed_RNA"/>
</dbReference>
<evidence type="ECO:0000313" key="2">
    <source>
        <dbReference type="EMBL" id="CAD9320741.1"/>
    </source>
</evidence>
<protein>
    <recommendedName>
        <fullName evidence="3">SnoaL-like domain-containing protein</fullName>
    </recommendedName>
</protein>
<dbReference type="Pfam" id="PF10184">
    <property type="entry name" value="DUF2358"/>
    <property type="match status" value="1"/>
</dbReference>
<dbReference type="AlphaFoldDB" id="A0A7S1YVD5"/>
<gene>
    <name evidence="2" type="ORF">OSIN01602_LOCUS1097</name>
</gene>
<evidence type="ECO:0000256" key="1">
    <source>
        <dbReference type="SAM" id="SignalP"/>
    </source>
</evidence>
<accession>A0A7S1YVD5</accession>
<sequence>MKMRGAIVMMSLAILVGGVSAFSSKQQGWVAESSSAGDTLVSSPTTGGGTDLPPVLQEMVDERREFELNLGKAMDVLRKDYPHMLHKTPDFSIYHDDISVVDPSGVQLNGLKNYKSSFRFLRSVVGVFYDMGQSGVQYRMVYDFARSSIRMSWNVVLVPKVVGNRRNSLYIDGISIYKMDSTSGKIVEHRVENMLMNNIPVRPPYGMGQILDGILTPADNRIPVGVGAMIMNEQ</sequence>
<dbReference type="InterPro" id="IPR018790">
    <property type="entry name" value="DUF2358"/>
</dbReference>